<evidence type="ECO:0000313" key="2">
    <source>
        <dbReference type="EMBL" id="MBS2549898.1"/>
    </source>
</evidence>
<gene>
    <name evidence="2" type="ORF">KGQ19_23820</name>
</gene>
<dbReference type="InterPro" id="IPR012338">
    <property type="entry name" value="Beta-lactam/transpept-like"/>
</dbReference>
<dbReference type="RefSeq" id="WP_212011719.1">
    <property type="nucleotide sequence ID" value="NZ_JAAFYZ010000085.1"/>
</dbReference>
<keyword evidence="3" id="KW-1185">Reference proteome</keyword>
<feature type="domain" description="Beta-lactamase class A catalytic" evidence="1">
    <location>
        <begin position="18"/>
        <end position="272"/>
    </location>
</feature>
<comment type="caution">
    <text evidence="2">The sequence shown here is derived from an EMBL/GenBank/DDBJ whole genome shotgun (WGS) entry which is preliminary data.</text>
</comment>
<sequence length="306" mass="31911">MTGSVEEVFQEAGCTGQLCVQTLDGSREVALDADRPVVSASVVKVSIALTAETQMADGRLDPRRRVLLPAGPDRSPGPVGFALYEDDVEVSARDLTVAMLTLSDNPATDALLDLVGVDAVNEHIAGLGLTGSVVVADEAAIVDSIGRDAGFAGWRDLIAWLEAPHPRPEKDAVAERVYANATALVPELTTRTTARETATLLRLIWTDEAGPAPACARVRTLMARQLTRHRLAAGFASPVTVAAKSGGLIGVVRNEVGVISFPEEKYVAAVFTQTPGGAEAGADDRAVNAAIGRAAAVAVGELREGR</sequence>
<dbReference type="PANTHER" id="PTHR35333">
    <property type="entry name" value="BETA-LACTAMASE"/>
    <property type="match status" value="1"/>
</dbReference>
<name>A0ABS5KV19_9ACTN</name>
<dbReference type="InterPro" id="IPR000871">
    <property type="entry name" value="Beta-lactam_class-A"/>
</dbReference>
<dbReference type="PANTHER" id="PTHR35333:SF3">
    <property type="entry name" value="BETA-LACTAMASE-TYPE TRANSPEPTIDASE FOLD CONTAINING PROTEIN"/>
    <property type="match status" value="1"/>
</dbReference>
<organism evidence="2 3">
    <name type="scientific">Catenulispora pinistramenti</name>
    <dbReference type="NCBI Taxonomy" id="2705254"/>
    <lineage>
        <taxon>Bacteria</taxon>
        <taxon>Bacillati</taxon>
        <taxon>Actinomycetota</taxon>
        <taxon>Actinomycetes</taxon>
        <taxon>Catenulisporales</taxon>
        <taxon>Catenulisporaceae</taxon>
        <taxon>Catenulispora</taxon>
    </lineage>
</organism>
<keyword evidence="2" id="KW-0378">Hydrolase</keyword>
<evidence type="ECO:0000259" key="1">
    <source>
        <dbReference type="Pfam" id="PF13354"/>
    </source>
</evidence>
<dbReference type="EMBL" id="JAAFYZ010000085">
    <property type="protein sequence ID" value="MBS2549898.1"/>
    <property type="molecule type" value="Genomic_DNA"/>
</dbReference>
<protein>
    <submittedName>
        <fullName evidence="2">Serine hydrolase</fullName>
    </submittedName>
</protein>
<dbReference type="Pfam" id="PF13354">
    <property type="entry name" value="Beta-lactamase2"/>
    <property type="match status" value="1"/>
</dbReference>
<reference evidence="2 3" key="1">
    <citation type="submission" date="2020-02" db="EMBL/GenBank/DDBJ databases">
        <title>Acidophilic actinobacteria isolated from forest soil.</title>
        <authorList>
            <person name="Golinska P."/>
        </authorList>
    </citation>
    <scope>NUCLEOTIDE SEQUENCE [LARGE SCALE GENOMIC DNA]</scope>
    <source>
        <strain evidence="2 3">NL8</strain>
    </source>
</reference>
<dbReference type="GO" id="GO:0016787">
    <property type="term" value="F:hydrolase activity"/>
    <property type="evidence" value="ECO:0007669"/>
    <property type="project" value="UniProtKB-KW"/>
</dbReference>
<evidence type="ECO:0000313" key="3">
    <source>
        <dbReference type="Proteomes" id="UP000730482"/>
    </source>
</evidence>
<dbReference type="SUPFAM" id="SSF56601">
    <property type="entry name" value="beta-lactamase/transpeptidase-like"/>
    <property type="match status" value="1"/>
</dbReference>
<accession>A0ABS5KV19</accession>
<dbReference type="Proteomes" id="UP000730482">
    <property type="component" value="Unassembled WGS sequence"/>
</dbReference>
<proteinExistence type="predicted"/>
<dbReference type="Gene3D" id="3.40.710.10">
    <property type="entry name" value="DD-peptidase/beta-lactamase superfamily"/>
    <property type="match status" value="1"/>
</dbReference>
<dbReference type="InterPro" id="IPR045155">
    <property type="entry name" value="Beta-lactam_cat"/>
</dbReference>